<feature type="transmembrane region" description="Helical" evidence="1">
    <location>
        <begin position="116"/>
        <end position="137"/>
    </location>
</feature>
<accession>A0A2R6R922</accession>
<sequence>MKLCRVIVLIWDFLRFQSWVLLLFDLGLKICLRLQVPLLGFYVWSIFVPKRGSISDFVFFGYVSLGSRVLGLFHCGPMGFSIFDKLGSPVSGHGGIVEVVHGGALVAVLNGPAAHLWVSNQCLVFFTNGLVIIAMVYQN</sequence>
<reference evidence="2 3" key="1">
    <citation type="submission" date="2017-07" db="EMBL/GenBank/DDBJ databases">
        <title>An improved, manually edited Actinidia chinensis var. chinensis (kiwifruit) genome highlights the challenges associated with draft genomes and gene prediction in plants.</title>
        <authorList>
            <person name="Pilkington S."/>
            <person name="Crowhurst R."/>
            <person name="Hilario E."/>
            <person name="Nardozza S."/>
            <person name="Fraser L."/>
            <person name="Peng Y."/>
            <person name="Gunaseelan K."/>
            <person name="Simpson R."/>
            <person name="Tahir J."/>
            <person name="Deroles S."/>
            <person name="Templeton K."/>
            <person name="Luo Z."/>
            <person name="Davy M."/>
            <person name="Cheng C."/>
            <person name="Mcneilage M."/>
            <person name="Scaglione D."/>
            <person name="Liu Y."/>
            <person name="Zhang Q."/>
            <person name="Datson P."/>
            <person name="De Silva N."/>
            <person name="Gardiner S."/>
            <person name="Bassett H."/>
            <person name="Chagne D."/>
            <person name="Mccallum J."/>
            <person name="Dzierzon H."/>
            <person name="Deng C."/>
            <person name="Wang Y.-Y."/>
            <person name="Barron N."/>
            <person name="Manako K."/>
            <person name="Bowen J."/>
            <person name="Foster T."/>
            <person name="Erridge Z."/>
            <person name="Tiffin H."/>
            <person name="Waite C."/>
            <person name="Davies K."/>
            <person name="Grierson E."/>
            <person name="Laing W."/>
            <person name="Kirk R."/>
            <person name="Chen X."/>
            <person name="Wood M."/>
            <person name="Montefiori M."/>
            <person name="Brummell D."/>
            <person name="Schwinn K."/>
            <person name="Catanach A."/>
            <person name="Fullerton C."/>
            <person name="Li D."/>
            <person name="Meiyalaghan S."/>
            <person name="Nieuwenhuizen N."/>
            <person name="Read N."/>
            <person name="Prakash R."/>
            <person name="Hunter D."/>
            <person name="Zhang H."/>
            <person name="Mckenzie M."/>
            <person name="Knabel M."/>
            <person name="Harris A."/>
            <person name="Allan A."/>
            <person name="Chen A."/>
            <person name="Janssen B."/>
            <person name="Plunkett B."/>
            <person name="Dwamena C."/>
            <person name="Voogd C."/>
            <person name="Leif D."/>
            <person name="Lafferty D."/>
            <person name="Souleyre E."/>
            <person name="Varkonyi-Gasic E."/>
            <person name="Gambi F."/>
            <person name="Hanley J."/>
            <person name="Yao J.-L."/>
            <person name="Cheung J."/>
            <person name="David K."/>
            <person name="Warren B."/>
            <person name="Marsh K."/>
            <person name="Snowden K."/>
            <person name="Lin-Wang K."/>
            <person name="Brian L."/>
            <person name="Martinez-Sanchez M."/>
            <person name="Wang M."/>
            <person name="Ileperuma N."/>
            <person name="Macnee N."/>
            <person name="Campin R."/>
            <person name="Mcatee P."/>
            <person name="Drummond R."/>
            <person name="Espley R."/>
            <person name="Ireland H."/>
            <person name="Wu R."/>
            <person name="Atkinson R."/>
            <person name="Karunairetnam S."/>
            <person name="Bulley S."/>
            <person name="Chunkath S."/>
            <person name="Hanley Z."/>
            <person name="Storey R."/>
            <person name="Thrimawithana A."/>
            <person name="Thomson S."/>
            <person name="David C."/>
            <person name="Testolin R."/>
        </authorList>
    </citation>
    <scope>NUCLEOTIDE SEQUENCE [LARGE SCALE GENOMIC DNA]</scope>
    <source>
        <strain evidence="3">cv. Red5</strain>
        <tissue evidence="2">Young leaf</tissue>
    </source>
</reference>
<keyword evidence="1" id="KW-0812">Transmembrane</keyword>
<reference evidence="3" key="2">
    <citation type="journal article" date="2018" name="BMC Genomics">
        <title>A manually annotated Actinidia chinensis var. chinensis (kiwifruit) genome highlights the challenges associated with draft genomes and gene prediction in plants.</title>
        <authorList>
            <person name="Pilkington S.M."/>
            <person name="Crowhurst R."/>
            <person name="Hilario E."/>
            <person name="Nardozza S."/>
            <person name="Fraser L."/>
            <person name="Peng Y."/>
            <person name="Gunaseelan K."/>
            <person name="Simpson R."/>
            <person name="Tahir J."/>
            <person name="Deroles S.C."/>
            <person name="Templeton K."/>
            <person name="Luo Z."/>
            <person name="Davy M."/>
            <person name="Cheng C."/>
            <person name="McNeilage M."/>
            <person name="Scaglione D."/>
            <person name="Liu Y."/>
            <person name="Zhang Q."/>
            <person name="Datson P."/>
            <person name="De Silva N."/>
            <person name="Gardiner S.E."/>
            <person name="Bassett H."/>
            <person name="Chagne D."/>
            <person name="McCallum J."/>
            <person name="Dzierzon H."/>
            <person name="Deng C."/>
            <person name="Wang Y.Y."/>
            <person name="Barron L."/>
            <person name="Manako K."/>
            <person name="Bowen J."/>
            <person name="Foster T.M."/>
            <person name="Erridge Z.A."/>
            <person name="Tiffin H."/>
            <person name="Waite C.N."/>
            <person name="Davies K.M."/>
            <person name="Grierson E.P."/>
            <person name="Laing W.A."/>
            <person name="Kirk R."/>
            <person name="Chen X."/>
            <person name="Wood M."/>
            <person name="Montefiori M."/>
            <person name="Brummell D.A."/>
            <person name="Schwinn K.E."/>
            <person name="Catanach A."/>
            <person name="Fullerton C."/>
            <person name="Li D."/>
            <person name="Meiyalaghan S."/>
            <person name="Nieuwenhuizen N."/>
            <person name="Read N."/>
            <person name="Prakash R."/>
            <person name="Hunter D."/>
            <person name="Zhang H."/>
            <person name="McKenzie M."/>
            <person name="Knabel M."/>
            <person name="Harris A."/>
            <person name="Allan A.C."/>
            <person name="Gleave A."/>
            <person name="Chen A."/>
            <person name="Janssen B.J."/>
            <person name="Plunkett B."/>
            <person name="Ampomah-Dwamena C."/>
            <person name="Voogd C."/>
            <person name="Leif D."/>
            <person name="Lafferty D."/>
            <person name="Souleyre E.J.F."/>
            <person name="Varkonyi-Gasic E."/>
            <person name="Gambi F."/>
            <person name="Hanley J."/>
            <person name="Yao J.L."/>
            <person name="Cheung J."/>
            <person name="David K.M."/>
            <person name="Warren B."/>
            <person name="Marsh K."/>
            <person name="Snowden K.C."/>
            <person name="Lin-Wang K."/>
            <person name="Brian L."/>
            <person name="Martinez-Sanchez M."/>
            <person name="Wang M."/>
            <person name="Ileperuma N."/>
            <person name="Macnee N."/>
            <person name="Campin R."/>
            <person name="McAtee P."/>
            <person name="Drummond R.S.M."/>
            <person name="Espley R.V."/>
            <person name="Ireland H.S."/>
            <person name="Wu R."/>
            <person name="Atkinson R.G."/>
            <person name="Karunairetnam S."/>
            <person name="Bulley S."/>
            <person name="Chunkath S."/>
            <person name="Hanley Z."/>
            <person name="Storey R."/>
            <person name="Thrimawithana A.H."/>
            <person name="Thomson S."/>
            <person name="David C."/>
            <person name="Testolin R."/>
            <person name="Huang H."/>
            <person name="Hellens R.P."/>
            <person name="Schaffer R.J."/>
        </authorList>
    </citation>
    <scope>NUCLEOTIDE SEQUENCE [LARGE SCALE GENOMIC DNA]</scope>
    <source>
        <strain evidence="3">cv. Red5</strain>
    </source>
</reference>
<dbReference type="InParanoid" id="A0A2R6R922"/>
<dbReference type="Gramene" id="PSS24051">
    <property type="protein sequence ID" value="PSS24051"/>
    <property type="gene ID" value="CEY00_Acc08928"/>
</dbReference>
<proteinExistence type="predicted"/>
<name>A0A2R6R922_ACTCC</name>
<dbReference type="Proteomes" id="UP000241394">
    <property type="component" value="Chromosome LG8"/>
</dbReference>
<keyword evidence="3" id="KW-1185">Reference proteome</keyword>
<evidence type="ECO:0000313" key="3">
    <source>
        <dbReference type="Proteomes" id="UP000241394"/>
    </source>
</evidence>
<dbReference type="EMBL" id="NKQK01000008">
    <property type="protein sequence ID" value="PSS24051.1"/>
    <property type="molecule type" value="Genomic_DNA"/>
</dbReference>
<evidence type="ECO:0000313" key="2">
    <source>
        <dbReference type="EMBL" id="PSS24051.1"/>
    </source>
</evidence>
<evidence type="ECO:0000256" key="1">
    <source>
        <dbReference type="SAM" id="Phobius"/>
    </source>
</evidence>
<gene>
    <name evidence="2" type="ORF">CEY00_Acc08928</name>
</gene>
<keyword evidence="1" id="KW-0472">Membrane</keyword>
<feature type="transmembrane region" description="Helical" evidence="1">
    <location>
        <begin position="59"/>
        <end position="83"/>
    </location>
</feature>
<comment type="caution">
    <text evidence="2">The sequence shown here is derived from an EMBL/GenBank/DDBJ whole genome shotgun (WGS) entry which is preliminary data.</text>
</comment>
<protein>
    <submittedName>
        <fullName evidence="2">Polyadenylate-binding protein like</fullName>
    </submittedName>
</protein>
<dbReference type="AlphaFoldDB" id="A0A2R6R922"/>
<keyword evidence="1" id="KW-1133">Transmembrane helix</keyword>
<organism evidence="2 3">
    <name type="scientific">Actinidia chinensis var. chinensis</name>
    <name type="common">Chinese soft-hair kiwi</name>
    <dbReference type="NCBI Taxonomy" id="1590841"/>
    <lineage>
        <taxon>Eukaryota</taxon>
        <taxon>Viridiplantae</taxon>
        <taxon>Streptophyta</taxon>
        <taxon>Embryophyta</taxon>
        <taxon>Tracheophyta</taxon>
        <taxon>Spermatophyta</taxon>
        <taxon>Magnoliopsida</taxon>
        <taxon>eudicotyledons</taxon>
        <taxon>Gunneridae</taxon>
        <taxon>Pentapetalae</taxon>
        <taxon>asterids</taxon>
        <taxon>Ericales</taxon>
        <taxon>Actinidiaceae</taxon>
        <taxon>Actinidia</taxon>
    </lineage>
</organism>